<dbReference type="RefSeq" id="WP_141960968.1">
    <property type="nucleotide sequence ID" value="NZ_VFOZ01000001.1"/>
</dbReference>
<dbReference type="InterPro" id="IPR024344">
    <property type="entry name" value="MDMPI_metal-binding"/>
</dbReference>
<evidence type="ECO:0000259" key="1">
    <source>
        <dbReference type="Pfam" id="PF11716"/>
    </source>
</evidence>
<dbReference type="Gene3D" id="1.20.120.450">
    <property type="entry name" value="dinb family like domain"/>
    <property type="match status" value="1"/>
</dbReference>
<proteinExistence type="predicted"/>
<accession>A0A543CVJ1</accession>
<name>A0A543CVJ1_9ACTN</name>
<reference evidence="2 3" key="1">
    <citation type="submission" date="2019-06" db="EMBL/GenBank/DDBJ databases">
        <title>Sequencing the genomes of 1000 actinobacteria strains.</title>
        <authorList>
            <person name="Klenk H.-P."/>
        </authorList>
    </citation>
    <scope>NUCLEOTIDE SEQUENCE [LARGE SCALE GENOMIC DNA]</scope>
    <source>
        <strain evidence="2 3">DSM 102200</strain>
    </source>
</reference>
<dbReference type="GO" id="GO:0046872">
    <property type="term" value="F:metal ion binding"/>
    <property type="evidence" value="ECO:0007669"/>
    <property type="project" value="InterPro"/>
</dbReference>
<dbReference type="Pfam" id="PF11716">
    <property type="entry name" value="MDMPI_N"/>
    <property type="match status" value="1"/>
</dbReference>
<dbReference type="Proteomes" id="UP000316096">
    <property type="component" value="Unassembled WGS sequence"/>
</dbReference>
<dbReference type="InterPro" id="IPR034660">
    <property type="entry name" value="DinB/YfiT-like"/>
</dbReference>
<dbReference type="AlphaFoldDB" id="A0A543CVJ1"/>
<keyword evidence="3" id="KW-1185">Reference proteome</keyword>
<feature type="domain" description="Mycothiol-dependent maleylpyruvate isomerase metal-binding" evidence="1">
    <location>
        <begin position="12"/>
        <end position="152"/>
    </location>
</feature>
<dbReference type="EMBL" id="VFOZ01000001">
    <property type="protein sequence ID" value="TQM01091.1"/>
    <property type="molecule type" value="Genomic_DNA"/>
</dbReference>
<protein>
    <submittedName>
        <fullName evidence="2">Mycothiol maleylpyruvate isomerase-like protein</fullName>
    </submittedName>
</protein>
<dbReference type="SUPFAM" id="SSF109854">
    <property type="entry name" value="DinB/YfiT-like putative metalloenzymes"/>
    <property type="match status" value="1"/>
</dbReference>
<keyword evidence="2" id="KW-0413">Isomerase</keyword>
<dbReference type="OrthoDB" id="3677409at2"/>
<evidence type="ECO:0000313" key="2">
    <source>
        <dbReference type="EMBL" id="TQM01091.1"/>
    </source>
</evidence>
<organism evidence="2 3">
    <name type="scientific">Actinoallomurus bryophytorum</name>
    <dbReference type="NCBI Taxonomy" id="1490222"/>
    <lineage>
        <taxon>Bacteria</taxon>
        <taxon>Bacillati</taxon>
        <taxon>Actinomycetota</taxon>
        <taxon>Actinomycetes</taxon>
        <taxon>Streptosporangiales</taxon>
        <taxon>Thermomonosporaceae</taxon>
        <taxon>Actinoallomurus</taxon>
    </lineage>
</organism>
<gene>
    <name evidence="2" type="ORF">FB559_6835</name>
</gene>
<keyword evidence="2" id="KW-0670">Pyruvate</keyword>
<dbReference type="GO" id="GO:0016853">
    <property type="term" value="F:isomerase activity"/>
    <property type="evidence" value="ECO:0007669"/>
    <property type="project" value="UniProtKB-KW"/>
</dbReference>
<comment type="caution">
    <text evidence="2">The sequence shown here is derived from an EMBL/GenBank/DDBJ whole genome shotgun (WGS) entry which is preliminary data.</text>
</comment>
<sequence length="219" mass="23681">MTDQEALSTSYRDVVAALRNIGAEEEWLPTGCAGWTVRDLLFHLRGDAQRALVALASPAGTAPDTDAVSYWRRWRPGTDAARASLRMVRISASVYPGLRPILDSYAETAEAVVYAAVHTDPELPVRTQGRVLRAGDLVRTLVVEAAVHHLDLVVALDRPLPSAGPLRVVRETLDGLLGEPLPLSWDDVTYARTGTGRAGVSEQDRIALGPLADRLPLFG</sequence>
<evidence type="ECO:0000313" key="3">
    <source>
        <dbReference type="Proteomes" id="UP000316096"/>
    </source>
</evidence>